<gene>
    <name evidence="1" type="ORF">AbraCBS73388_006098</name>
</gene>
<name>A0A9W5YR56_9EURO</name>
<evidence type="ECO:0000313" key="1">
    <source>
        <dbReference type="EMBL" id="GKZ20521.1"/>
    </source>
</evidence>
<proteinExistence type="predicted"/>
<protein>
    <submittedName>
        <fullName evidence="1">Uncharacterized protein</fullName>
    </submittedName>
</protein>
<dbReference type="Proteomes" id="UP001143548">
    <property type="component" value="Unassembled WGS sequence"/>
</dbReference>
<sequence length="165" mass="18599">MSVSETTKHRRELLVTPLFWTASHLDAFGCSFQHVPTQAPRQSIVIQASAAVDQETNDTKVLSRSAVPSVKFHILSRFLQDNESVFNQRGHDREFIYLYEAQIPVEFLEMLDKPTIVPASTNGPIIYQRKIPFRPFETFPARVRAETLASAIVDTTSIPKNGAVK</sequence>
<reference evidence="1" key="1">
    <citation type="submission" date="2022-07" db="EMBL/GenBank/DDBJ databases">
        <title>Taxonomy of Aspergillus series Nigri: significant species reduction supported by multi-species coalescent approaches.</title>
        <authorList>
            <person name="Bian C."/>
            <person name="Kusuya Y."/>
            <person name="Sklenar F."/>
            <person name="D'hooge E."/>
            <person name="Yaguchi T."/>
            <person name="Takahashi H."/>
            <person name="Hubka V."/>
        </authorList>
    </citation>
    <scope>NUCLEOTIDE SEQUENCE</scope>
    <source>
        <strain evidence="1">CBS 733.88</strain>
    </source>
</reference>
<evidence type="ECO:0000313" key="2">
    <source>
        <dbReference type="Proteomes" id="UP001143548"/>
    </source>
</evidence>
<dbReference type="EMBL" id="BROQ01000030">
    <property type="protein sequence ID" value="GKZ20521.1"/>
    <property type="molecule type" value="Genomic_DNA"/>
</dbReference>
<accession>A0A9W5YR56</accession>
<dbReference type="AlphaFoldDB" id="A0A9W5YR56"/>
<comment type="caution">
    <text evidence="1">The sequence shown here is derived from an EMBL/GenBank/DDBJ whole genome shotgun (WGS) entry which is preliminary data.</text>
</comment>
<organism evidence="1 2">
    <name type="scientific">Aspergillus brasiliensis</name>
    <dbReference type="NCBI Taxonomy" id="319629"/>
    <lineage>
        <taxon>Eukaryota</taxon>
        <taxon>Fungi</taxon>
        <taxon>Dikarya</taxon>
        <taxon>Ascomycota</taxon>
        <taxon>Pezizomycotina</taxon>
        <taxon>Eurotiomycetes</taxon>
        <taxon>Eurotiomycetidae</taxon>
        <taxon>Eurotiales</taxon>
        <taxon>Aspergillaceae</taxon>
        <taxon>Aspergillus</taxon>
        <taxon>Aspergillus subgen. Circumdati</taxon>
    </lineage>
</organism>